<name>X0TDS2_9ZZZZ</name>
<evidence type="ECO:0000313" key="1">
    <source>
        <dbReference type="EMBL" id="GAF86332.1"/>
    </source>
</evidence>
<comment type="caution">
    <text evidence="1">The sequence shown here is derived from an EMBL/GenBank/DDBJ whole genome shotgun (WGS) entry which is preliminary data.</text>
</comment>
<organism evidence="1">
    <name type="scientific">marine sediment metagenome</name>
    <dbReference type="NCBI Taxonomy" id="412755"/>
    <lineage>
        <taxon>unclassified sequences</taxon>
        <taxon>metagenomes</taxon>
        <taxon>ecological metagenomes</taxon>
    </lineage>
</organism>
<dbReference type="Gene3D" id="3.40.630.30">
    <property type="match status" value="1"/>
</dbReference>
<gene>
    <name evidence="1" type="ORF">S01H1_28774</name>
</gene>
<dbReference type="AlphaFoldDB" id="X0TDS2"/>
<proteinExistence type="predicted"/>
<reference evidence="1" key="1">
    <citation type="journal article" date="2014" name="Front. Microbiol.">
        <title>High frequency of phylogenetically diverse reductive dehalogenase-homologous genes in deep subseafloor sedimentary metagenomes.</title>
        <authorList>
            <person name="Kawai M."/>
            <person name="Futagami T."/>
            <person name="Toyoda A."/>
            <person name="Takaki Y."/>
            <person name="Nishi S."/>
            <person name="Hori S."/>
            <person name="Arai W."/>
            <person name="Tsubouchi T."/>
            <person name="Morono Y."/>
            <person name="Uchiyama I."/>
            <person name="Ito T."/>
            <person name="Fujiyama A."/>
            <person name="Inagaki F."/>
            <person name="Takami H."/>
        </authorList>
    </citation>
    <scope>NUCLEOTIDE SEQUENCE</scope>
    <source>
        <strain evidence="1">Expedition CK06-06</strain>
    </source>
</reference>
<evidence type="ECO:0008006" key="2">
    <source>
        <dbReference type="Google" id="ProtNLM"/>
    </source>
</evidence>
<dbReference type="EMBL" id="BARS01017606">
    <property type="protein sequence ID" value="GAF86332.1"/>
    <property type="molecule type" value="Genomic_DNA"/>
</dbReference>
<sequence length="184" mass="20449">MNAVVIEEVSRRRRTDAIRFLAGGCCRDPIAEARAQALKQLIAHRGRENVQLWWARRKRRCVGAALIIESPGKTGVLFHTSANADGAEADCLVQLVRAMCSHTIGQGLSMVQTLLETDANQDVEMLKKAGFVKLARLVYMKLDLAAAPTYQADVSIAWRNYAEFAEEELAEVIRRTYEGSLDCP</sequence>
<feature type="non-terminal residue" evidence="1">
    <location>
        <position position="184"/>
    </location>
</feature>
<accession>X0TDS2</accession>
<protein>
    <recommendedName>
        <fullName evidence="2">N-acetyltransferase domain-containing protein</fullName>
    </recommendedName>
</protein>